<evidence type="ECO:0000313" key="6">
    <source>
        <dbReference type="Proteomes" id="UP000538196"/>
    </source>
</evidence>
<proteinExistence type="predicted"/>
<name>A0A7W4UYA4_LEIAQ</name>
<sequence length="355" mass="38136">MSPQHPARRAATVADIARVAKVSKATAARALGEYGQVSQAVRDRVLAAAEELDYRPNALAKSMNTGRSNTIGVVVGDIENPFFAVAMRGISDVASEAGYSVILINSDETVEAEEAALDVLLDNQVDAVIVAPASSAHVEHLGNAARAGRPLVLLDRRANGEGYDSVTVDNRSAARAATEELLRHGHRRIAFVSTHEYPQPTYQRGHEITMSSVADRVTGFLETLDAAGIDDPERYIQLDARRRGVDVVTRELLQEDPPVTAIIASDSLIAMSVFSTVRSDGLRIPDDVSLIAFDNPAWTAITTPPLTVVEQPIYELGAAAARRALQRVRDERVADAALVFETRLLSRESVGAAPA</sequence>
<comment type="caution">
    <text evidence="5">The sequence shown here is derived from an EMBL/GenBank/DDBJ whole genome shotgun (WGS) entry which is preliminary data.</text>
</comment>
<keyword evidence="1" id="KW-0805">Transcription regulation</keyword>
<dbReference type="InterPro" id="IPR001761">
    <property type="entry name" value="Peripla_BP/Lac1_sug-bd_dom"/>
</dbReference>
<evidence type="ECO:0000313" key="5">
    <source>
        <dbReference type="EMBL" id="MBB2968464.1"/>
    </source>
</evidence>
<dbReference type="Pfam" id="PF00532">
    <property type="entry name" value="Peripla_BP_1"/>
    <property type="match status" value="1"/>
</dbReference>
<dbReference type="Pfam" id="PF00356">
    <property type="entry name" value="LacI"/>
    <property type="match status" value="1"/>
</dbReference>
<evidence type="ECO:0000259" key="4">
    <source>
        <dbReference type="PROSITE" id="PS50932"/>
    </source>
</evidence>
<dbReference type="Proteomes" id="UP000538196">
    <property type="component" value="Unassembled WGS sequence"/>
</dbReference>
<reference evidence="5 6" key="1">
    <citation type="submission" date="2020-08" db="EMBL/GenBank/DDBJ databases">
        <title>Sequencing the genomes of 1000 actinobacteria strains.</title>
        <authorList>
            <person name="Klenk H.-P."/>
        </authorList>
    </citation>
    <scope>NUCLEOTIDE SEQUENCE [LARGE SCALE GENOMIC DNA]</scope>
    <source>
        <strain evidence="5 6">DSM 20146</strain>
    </source>
</reference>
<dbReference type="SMART" id="SM00354">
    <property type="entry name" value="HTH_LACI"/>
    <property type="match status" value="1"/>
</dbReference>
<dbReference type="AlphaFoldDB" id="A0A7W4UYA4"/>
<evidence type="ECO:0000256" key="1">
    <source>
        <dbReference type="ARBA" id="ARBA00023015"/>
    </source>
</evidence>
<evidence type="ECO:0000256" key="3">
    <source>
        <dbReference type="ARBA" id="ARBA00023163"/>
    </source>
</evidence>
<keyword evidence="3" id="KW-0804">Transcription</keyword>
<dbReference type="Gene3D" id="1.10.260.40">
    <property type="entry name" value="lambda repressor-like DNA-binding domains"/>
    <property type="match status" value="1"/>
</dbReference>
<dbReference type="CDD" id="cd06267">
    <property type="entry name" value="PBP1_LacI_sugar_binding-like"/>
    <property type="match status" value="1"/>
</dbReference>
<dbReference type="RefSeq" id="WP_183428728.1">
    <property type="nucleotide sequence ID" value="NZ_JACHVP010000004.1"/>
</dbReference>
<dbReference type="InterPro" id="IPR028082">
    <property type="entry name" value="Peripla_BP_I"/>
</dbReference>
<keyword evidence="6" id="KW-1185">Reference proteome</keyword>
<dbReference type="PROSITE" id="PS50932">
    <property type="entry name" value="HTH_LACI_2"/>
    <property type="match status" value="1"/>
</dbReference>
<keyword evidence="2" id="KW-0238">DNA-binding</keyword>
<dbReference type="GO" id="GO:0000976">
    <property type="term" value="F:transcription cis-regulatory region binding"/>
    <property type="evidence" value="ECO:0007669"/>
    <property type="project" value="TreeGrafter"/>
</dbReference>
<dbReference type="PANTHER" id="PTHR30146:SF109">
    <property type="entry name" value="HTH-TYPE TRANSCRIPTIONAL REGULATOR GALS"/>
    <property type="match status" value="1"/>
</dbReference>
<dbReference type="PANTHER" id="PTHR30146">
    <property type="entry name" value="LACI-RELATED TRANSCRIPTIONAL REPRESSOR"/>
    <property type="match status" value="1"/>
</dbReference>
<feature type="domain" description="HTH lacI-type" evidence="4">
    <location>
        <begin position="11"/>
        <end position="65"/>
    </location>
</feature>
<accession>A0A7W4UYA4</accession>
<protein>
    <submittedName>
        <fullName evidence="5">LacI family transcriptional regulator</fullName>
    </submittedName>
</protein>
<dbReference type="SUPFAM" id="SSF47413">
    <property type="entry name" value="lambda repressor-like DNA-binding domains"/>
    <property type="match status" value="1"/>
</dbReference>
<dbReference type="PROSITE" id="PS00356">
    <property type="entry name" value="HTH_LACI_1"/>
    <property type="match status" value="1"/>
</dbReference>
<dbReference type="InterPro" id="IPR010982">
    <property type="entry name" value="Lambda_DNA-bd_dom_sf"/>
</dbReference>
<dbReference type="EMBL" id="JACHVP010000004">
    <property type="protein sequence ID" value="MBB2968464.1"/>
    <property type="molecule type" value="Genomic_DNA"/>
</dbReference>
<organism evidence="5 6">
    <name type="scientific">Leifsonia aquatica</name>
    <name type="common">Corynebacterium aquaticum</name>
    <dbReference type="NCBI Taxonomy" id="144185"/>
    <lineage>
        <taxon>Bacteria</taxon>
        <taxon>Bacillati</taxon>
        <taxon>Actinomycetota</taxon>
        <taxon>Actinomycetes</taxon>
        <taxon>Micrococcales</taxon>
        <taxon>Microbacteriaceae</taxon>
        <taxon>Leifsonia</taxon>
    </lineage>
</organism>
<evidence type="ECO:0000256" key="2">
    <source>
        <dbReference type="ARBA" id="ARBA00023125"/>
    </source>
</evidence>
<dbReference type="InterPro" id="IPR000843">
    <property type="entry name" value="HTH_LacI"/>
</dbReference>
<gene>
    <name evidence="5" type="ORF">FHX33_003240</name>
</gene>
<dbReference type="GO" id="GO:0003700">
    <property type="term" value="F:DNA-binding transcription factor activity"/>
    <property type="evidence" value="ECO:0007669"/>
    <property type="project" value="TreeGrafter"/>
</dbReference>
<dbReference type="Gene3D" id="3.40.50.2300">
    <property type="match status" value="2"/>
</dbReference>
<dbReference type="SUPFAM" id="SSF53822">
    <property type="entry name" value="Periplasmic binding protein-like I"/>
    <property type="match status" value="1"/>
</dbReference>
<dbReference type="CDD" id="cd01392">
    <property type="entry name" value="HTH_LacI"/>
    <property type="match status" value="1"/>
</dbReference>